<sequence length="366" mass="39924">MSPLEKRYRCVLRLLPAAYRAEREEEMLCALLEGDRGPRGKHNSRPHWSEIVSIAALSLRVRLGGVGAAPRYLAWGQTVRMIAVLGLFFHAMMSCFWFADFLRPDGGFHSFYRAFYGDHPLSAVIVGPAERLWAILRGFADLLWIAAFIALIRGRPRTAKILVVLALVPFYPAIFPGSGGFTFSTGSTAALHTVLFGLPVLALLAGFHRDAPRISRPAVFIAAGLPLYLALSPLYMILLRWSATSQLPPAIDLWSAWMWWAWWDVSAVACLMLVIASAACIAAYLSAPVRRTACLPLALALAALAVPVTFARLIRLNFQTGGPLTFGHIGPLVALLLCALMLAVLGARTMSALPRETPPPPVKASE</sequence>
<dbReference type="STRING" id="161355.PS9374_02733"/>
<feature type="transmembrane region" description="Helical" evidence="1">
    <location>
        <begin position="259"/>
        <end position="285"/>
    </location>
</feature>
<feature type="transmembrane region" description="Helical" evidence="1">
    <location>
        <begin position="161"/>
        <end position="183"/>
    </location>
</feature>
<feature type="transmembrane region" description="Helical" evidence="1">
    <location>
        <begin position="292"/>
        <end position="314"/>
    </location>
</feature>
<feature type="transmembrane region" description="Helical" evidence="1">
    <location>
        <begin position="326"/>
        <end position="345"/>
    </location>
</feature>
<name>A0A171CQT5_9ACTN</name>
<keyword evidence="3" id="KW-1185">Reference proteome</keyword>
<reference evidence="2 3" key="1">
    <citation type="journal article" date="2016" name="Genome Announc.">
        <title>Draft Genome Sequence of Planomonospora sphaerica JCM9374, a Rare Actinomycete.</title>
        <authorList>
            <person name="Dohra H."/>
            <person name="Suzuki T."/>
            <person name="Inoue Y."/>
            <person name="Kodani S."/>
        </authorList>
    </citation>
    <scope>NUCLEOTIDE SEQUENCE [LARGE SCALE GENOMIC DNA]</scope>
    <source>
        <strain evidence="2 3">JCM 9374</strain>
    </source>
</reference>
<comment type="caution">
    <text evidence="2">The sequence shown here is derived from an EMBL/GenBank/DDBJ whole genome shotgun (WGS) entry which is preliminary data.</text>
</comment>
<dbReference type="Proteomes" id="UP000077701">
    <property type="component" value="Unassembled WGS sequence"/>
</dbReference>
<dbReference type="RefSeq" id="WP_153054231.1">
    <property type="nucleotide sequence ID" value="NZ_BDCX01000006.1"/>
</dbReference>
<dbReference type="OrthoDB" id="5198790at2"/>
<evidence type="ECO:0000313" key="3">
    <source>
        <dbReference type="Proteomes" id="UP000077701"/>
    </source>
</evidence>
<keyword evidence="1" id="KW-1133">Transmembrane helix</keyword>
<feature type="transmembrane region" description="Helical" evidence="1">
    <location>
        <begin position="219"/>
        <end position="239"/>
    </location>
</feature>
<proteinExistence type="predicted"/>
<organism evidence="2 3">
    <name type="scientific">Planomonospora sphaerica</name>
    <dbReference type="NCBI Taxonomy" id="161355"/>
    <lineage>
        <taxon>Bacteria</taxon>
        <taxon>Bacillati</taxon>
        <taxon>Actinomycetota</taxon>
        <taxon>Actinomycetes</taxon>
        <taxon>Streptosporangiales</taxon>
        <taxon>Streptosporangiaceae</taxon>
        <taxon>Planomonospora</taxon>
    </lineage>
</organism>
<feature type="transmembrane region" description="Helical" evidence="1">
    <location>
        <begin position="81"/>
        <end position="99"/>
    </location>
</feature>
<accession>A0A171CQT5</accession>
<dbReference type="EMBL" id="BDCX01000006">
    <property type="protein sequence ID" value="GAT67080.1"/>
    <property type="molecule type" value="Genomic_DNA"/>
</dbReference>
<keyword evidence="1" id="KW-0472">Membrane</keyword>
<reference evidence="3" key="2">
    <citation type="submission" date="2016-04" db="EMBL/GenBank/DDBJ databases">
        <title>Planomonospora sphaerica JCM9374 whole genome shotgun sequence.</title>
        <authorList>
            <person name="Suzuki T."/>
            <person name="Dohra H."/>
            <person name="Kodani S."/>
        </authorList>
    </citation>
    <scope>NUCLEOTIDE SEQUENCE [LARGE SCALE GENOMIC DNA]</scope>
    <source>
        <strain evidence="3">JCM 9374</strain>
    </source>
</reference>
<dbReference type="AlphaFoldDB" id="A0A171CQT5"/>
<evidence type="ECO:0000313" key="2">
    <source>
        <dbReference type="EMBL" id="GAT67080.1"/>
    </source>
</evidence>
<feature type="transmembrane region" description="Helical" evidence="1">
    <location>
        <begin position="132"/>
        <end position="152"/>
    </location>
</feature>
<keyword evidence="1" id="KW-0812">Transmembrane</keyword>
<evidence type="ECO:0000256" key="1">
    <source>
        <dbReference type="SAM" id="Phobius"/>
    </source>
</evidence>
<gene>
    <name evidence="2" type="ORF">PS9374_02733</name>
</gene>
<feature type="transmembrane region" description="Helical" evidence="1">
    <location>
        <begin position="189"/>
        <end position="207"/>
    </location>
</feature>
<protein>
    <submittedName>
        <fullName evidence="2">Uncharacterized protein</fullName>
    </submittedName>
</protein>